<comment type="caution">
    <text evidence="2">The sequence shown here is derived from an EMBL/GenBank/DDBJ whole genome shotgun (WGS) entry which is preliminary data.</text>
</comment>
<reference evidence="2 3" key="1">
    <citation type="submission" date="2020-08" db="EMBL/GenBank/DDBJ databases">
        <title>Aquariorum lacteus gen. nov., sp. nov., a new member of the family Comamonadaceae, isolated from freshwater aquarium.</title>
        <authorList>
            <person name="Chun S.-J."/>
        </authorList>
    </citation>
    <scope>NUCLEOTIDE SEQUENCE [LARGE SCALE GENOMIC DNA]</scope>
    <source>
        <strain evidence="2 3">SJAQ100</strain>
    </source>
</reference>
<dbReference type="CDD" id="cd06422">
    <property type="entry name" value="NTP_transferase_like_1"/>
    <property type="match status" value="1"/>
</dbReference>
<dbReference type="Proteomes" id="UP000586093">
    <property type="component" value="Unassembled WGS sequence"/>
</dbReference>
<dbReference type="AlphaFoldDB" id="A0A839HJT8"/>
<dbReference type="InterPro" id="IPR005835">
    <property type="entry name" value="NTP_transferase_dom"/>
</dbReference>
<dbReference type="InterPro" id="IPR029044">
    <property type="entry name" value="Nucleotide-diphossugar_trans"/>
</dbReference>
<keyword evidence="3" id="KW-1185">Reference proteome</keyword>
<gene>
    <name evidence="2" type="ORF">H4F90_13720</name>
</gene>
<protein>
    <submittedName>
        <fullName evidence="2">Nucleotidyltransferase family protein</fullName>
    </submittedName>
</protein>
<evidence type="ECO:0000313" key="3">
    <source>
        <dbReference type="Proteomes" id="UP000586093"/>
    </source>
</evidence>
<dbReference type="Pfam" id="PF00483">
    <property type="entry name" value="NTP_transferase"/>
    <property type="match status" value="1"/>
</dbReference>
<keyword evidence="2" id="KW-0808">Transferase</keyword>
<dbReference type="PANTHER" id="PTHR22572">
    <property type="entry name" value="SUGAR-1-PHOSPHATE GUANYL TRANSFERASE"/>
    <property type="match status" value="1"/>
</dbReference>
<feature type="domain" description="Nucleotidyl transferase" evidence="1">
    <location>
        <begin position="9"/>
        <end position="120"/>
    </location>
</feature>
<dbReference type="Gene3D" id="3.90.550.10">
    <property type="entry name" value="Spore Coat Polysaccharide Biosynthesis Protein SpsA, Chain A"/>
    <property type="match status" value="1"/>
</dbReference>
<organism evidence="2 3">
    <name type="scientific">Aquariibacter albus</name>
    <dbReference type="NCBI Taxonomy" id="2759899"/>
    <lineage>
        <taxon>Bacteria</taxon>
        <taxon>Pseudomonadati</taxon>
        <taxon>Pseudomonadota</taxon>
        <taxon>Betaproteobacteria</taxon>
        <taxon>Burkholderiales</taxon>
        <taxon>Sphaerotilaceae</taxon>
        <taxon>Aquariibacter</taxon>
    </lineage>
</organism>
<accession>A0A839HJT8</accession>
<evidence type="ECO:0000259" key="1">
    <source>
        <dbReference type="Pfam" id="PF00483"/>
    </source>
</evidence>
<proteinExistence type="predicted"/>
<sequence length="239" mass="25717">MSASNPLPAFILAAGRGERLRPWTDTVPKPLLAVQGRPLIEWHLAALARDGVRRVVINTAWLAGQFPARLGDGRRWGLDLRYSDEQAAYGGALETAGGLATAWPLIDAPACWLLAGDAWVPGFRFDPARAEAFLASGDLAWLWMVPNPGHRPRGDFLLDAAGRLRHLPAEGGLPPGAEARTYSTLALLRPALVEGLAPGQRAPLKPWLDRAIDAGRLGGLRLDGPWVDVGTAERWQALG</sequence>
<dbReference type="GO" id="GO:0016740">
    <property type="term" value="F:transferase activity"/>
    <property type="evidence" value="ECO:0007669"/>
    <property type="project" value="UniProtKB-KW"/>
</dbReference>
<dbReference type="SUPFAM" id="SSF53448">
    <property type="entry name" value="Nucleotide-diphospho-sugar transferases"/>
    <property type="match status" value="1"/>
</dbReference>
<dbReference type="EMBL" id="JACIVI010000006">
    <property type="protein sequence ID" value="MBB1163027.1"/>
    <property type="molecule type" value="Genomic_DNA"/>
</dbReference>
<evidence type="ECO:0000313" key="2">
    <source>
        <dbReference type="EMBL" id="MBB1163027.1"/>
    </source>
</evidence>
<name>A0A839HJT8_9BURK</name>
<dbReference type="RefSeq" id="WP_182665562.1">
    <property type="nucleotide sequence ID" value="NZ_JACIVI010000006.1"/>
</dbReference>
<dbReference type="InterPro" id="IPR050486">
    <property type="entry name" value="Mannose-1P_guanyltransferase"/>
</dbReference>